<dbReference type="AlphaFoldDB" id="A0AAE0TRS7"/>
<keyword evidence="3" id="KW-0285">Flavoprotein</keyword>
<dbReference type="Pfam" id="PF00732">
    <property type="entry name" value="GMC_oxred_N"/>
    <property type="match status" value="1"/>
</dbReference>
<organism evidence="5 6">
    <name type="scientific">Recurvomyces mirabilis</name>
    <dbReference type="NCBI Taxonomy" id="574656"/>
    <lineage>
        <taxon>Eukaryota</taxon>
        <taxon>Fungi</taxon>
        <taxon>Dikarya</taxon>
        <taxon>Ascomycota</taxon>
        <taxon>Pezizomycotina</taxon>
        <taxon>Dothideomycetes</taxon>
        <taxon>Dothideomycetidae</taxon>
        <taxon>Mycosphaerellales</taxon>
        <taxon>Teratosphaeriaceae</taxon>
        <taxon>Recurvomyces</taxon>
    </lineage>
</organism>
<dbReference type="InterPro" id="IPR053208">
    <property type="entry name" value="GMC_Oxidoreductase_CD"/>
</dbReference>
<evidence type="ECO:0000256" key="2">
    <source>
        <dbReference type="PIRSR" id="PIRSR000137-2"/>
    </source>
</evidence>
<dbReference type="Pfam" id="PF05199">
    <property type="entry name" value="GMC_oxred_C"/>
    <property type="match status" value="1"/>
</dbReference>
<evidence type="ECO:0000256" key="1">
    <source>
        <dbReference type="ARBA" id="ARBA00010790"/>
    </source>
</evidence>
<name>A0AAE0TRS7_9PEZI</name>
<dbReference type="GO" id="GO:0016614">
    <property type="term" value="F:oxidoreductase activity, acting on CH-OH group of donors"/>
    <property type="evidence" value="ECO:0007669"/>
    <property type="project" value="InterPro"/>
</dbReference>
<evidence type="ECO:0000313" key="5">
    <source>
        <dbReference type="EMBL" id="KAK3670677.1"/>
    </source>
</evidence>
<protein>
    <recommendedName>
        <fullName evidence="4">Glucose-methanol-choline oxidoreductase N-terminal domain-containing protein</fullName>
    </recommendedName>
</protein>
<dbReference type="SUPFAM" id="SSF54373">
    <property type="entry name" value="FAD-linked reductases, C-terminal domain"/>
    <property type="match status" value="1"/>
</dbReference>
<dbReference type="InterPro" id="IPR000172">
    <property type="entry name" value="GMC_OxRdtase_N"/>
</dbReference>
<dbReference type="InterPro" id="IPR036188">
    <property type="entry name" value="FAD/NAD-bd_sf"/>
</dbReference>
<dbReference type="EMBL" id="JAUTXT010000052">
    <property type="protein sequence ID" value="KAK3670677.1"/>
    <property type="molecule type" value="Genomic_DNA"/>
</dbReference>
<feature type="domain" description="Glucose-methanol-choline oxidoreductase N-terminal" evidence="4">
    <location>
        <begin position="171"/>
        <end position="194"/>
    </location>
</feature>
<keyword evidence="2 3" id="KW-0274">FAD</keyword>
<evidence type="ECO:0000313" key="6">
    <source>
        <dbReference type="Proteomes" id="UP001274830"/>
    </source>
</evidence>
<feature type="binding site" evidence="2">
    <location>
        <position position="173"/>
    </location>
    <ligand>
        <name>FAD</name>
        <dbReference type="ChEBI" id="CHEBI:57692"/>
    </ligand>
</feature>
<keyword evidence="6" id="KW-1185">Reference proteome</keyword>
<dbReference type="SUPFAM" id="SSF51905">
    <property type="entry name" value="FAD/NAD(P)-binding domain"/>
    <property type="match status" value="1"/>
</dbReference>
<comment type="cofactor">
    <cofactor evidence="2">
        <name>FAD</name>
        <dbReference type="ChEBI" id="CHEBI:57692"/>
    </cofactor>
</comment>
<dbReference type="GO" id="GO:0050660">
    <property type="term" value="F:flavin adenine dinucleotide binding"/>
    <property type="evidence" value="ECO:0007669"/>
    <property type="project" value="InterPro"/>
</dbReference>
<evidence type="ECO:0000259" key="4">
    <source>
        <dbReference type="PROSITE" id="PS00623"/>
    </source>
</evidence>
<reference evidence="5" key="1">
    <citation type="submission" date="2023-07" db="EMBL/GenBank/DDBJ databases">
        <title>Black Yeasts Isolated from many extreme environments.</title>
        <authorList>
            <person name="Coleine C."/>
            <person name="Stajich J.E."/>
            <person name="Selbmann L."/>
        </authorList>
    </citation>
    <scope>NUCLEOTIDE SEQUENCE</scope>
    <source>
        <strain evidence="5">CCFEE 5485</strain>
    </source>
</reference>
<dbReference type="PIRSF" id="PIRSF000137">
    <property type="entry name" value="Alcohol_oxidase"/>
    <property type="match status" value="1"/>
</dbReference>
<gene>
    <name evidence="5" type="ORF">LTR78_009369</name>
</gene>
<dbReference type="PANTHER" id="PTHR47190:SF2">
    <property type="entry name" value="CELLOBIOSE DEHYDROGENASE (AFU_ORTHOLOGUE AFUA_2G17620)"/>
    <property type="match status" value="1"/>
</dbReference>
<dbReference type="Pfam" id="PF13450">
    <property type="entry name" value="NAD_binding_8"/>
    <property type="match status" value="1"/>
</dbReference>
<dbReference type="PANTHER" id="PTHR47190">
    <property type="entry name" value="DEHYDROGENASE, PUTATIVE-RELATED"/>
    <property type="match status" value="1"/>
</dbReference>
<dbReference type="Gene3D" id="3.30.410.10">
    <property type="entry name" value="Cholesterol Oxidase, domain 2"/>
    <property type="match status" value="1"/>
</dbReference>
<feature type="binding site" evidence="2">
    <location>
        <position position="300"/>
    </location>
    <ligand>
        <name>FAD</name>
        <dbReference type="ChEBI" id="CHEBI:57692"/>
    </ligand>
</feature>
<dbReference type="Proteomes" id="UP001274830">
    <property type="component" value="Unassembled WGS sequence"/>
</dbReference>
<evidence type="ECO:0000256" key="3">
    <source>
        <dbReference type="RuleBase" id="RU003968"/>
    </source>
</evidence>
<dbReference type="PROSITE" id="PS00623">
    <property type="entry name" value="GMC_OXRED_1"/>
    <property type="match status" value="1"/>
</dbReference>
<comment type="similarity">
    <text evidence="1 3">Belongs to the GMC oxidoreductase family.</text>
</comment>
<dbReference type="InterPro" id="IPR012132">
    <property type="entry name" value="GMC_OxRdtase"/>
</dbReference>
<sequence>MGWAQHTTLPTNPADPNSFVDQHQYYDIGVFDSIGGARNSAYTSWVSLATATSVPTSTSSVSVTSTASVATACAATQTPSSQTYDYIVAGAGAGGIALAAKLSENGGKKVLLIEKGPPSSGRWGGSLISSWNAPTWLSSTNLTRFDVPGLCNEIWVDSVGISCTDASSMAGCVLGGGTAINAGLWWRANPADFDYNFPAGWRSSEVAQAISRVFQKIPGTYYPSLNGQTYLRQGFNSIASALTAAGWTSVDANANPGSKNRTYSQTPYMFSHGERGGPMATYLVEASQRSNFKLIMNTGVRRIIRTGGHATGVELEPTNSNGLCGNISLTAKGRVIVSAGVFGSTKLLYRSGIGLTDQLNIVKSSAKDGATMISSSQWINLPVGKNLNDHTNTDVVIRNKDSVFYDFYAAFQTPIQADAQSYLSSRTGILAQSAPNIGPVFWEIITGSDGIQRQLQWTARVEGGHGFPDNTSMVLSQYLGRGKTSTGALSIRPDLSITVSDLPYNKTAGDNDAIVQGIKHLQTALANNKDITVVFPAAGQSVENFVASYPVSTSARTANHWIGTARMGTDSGLTGGTSVVDTSTKVYGTDNIHVVDASIFPGMMSTNPSALIVAVAERAWEYISGLN</sequence>
<accession>A0AAE0TRS7</accession>
<dbReference type="Gene3D" id="3.50.50.60">
    <property type="entry name" value="FAD/NAD(P)-binding domain"/>
    <property type="match status" value="1"/>
</dbReference>
<proteinExistence type="inferred from homology"/>
<dbReference type="InterPro" id="IPR007867">
    <property type="entry name" value="GMC_OxRtase_C"/>
</dbReference>
<comment type="caution">
    <text evidence="5">The sequence shown here is derived from an EMBL/GenBank/DDBJ whole genome shotgun (WGS) entry which is preliminary data.</text>
</comment>